<sequence length="266" mass="29468">MSLFLVDSHCHLDFPDFEGERADLVARAREQGVRRFVTISTFVSKFERLMAITREFDEVYASVGTHPHNAAEEPDVTVAQLVDLSGRDKVVAIGEAGLDYHYDKSPRDVQAKVFRTHIEAARETQLPLVIHARQADEDVIRILEEESGKGAFPFILHCFSSGRALAEAGLALGGYVSFSGILTFRNSADIREIAAEVPMDRLLVETDAPYLAPPPHRGKRNEPAFVRHTAAVLAEVKGVDLDSIARQTTDNFFRLFGRIADPRPAG</sequence>
<dbReference type="PIRSF" id="PIRSF005902">
    <property type="entry name" value="DNase_TatD"/>
    <property type="match status" value="1"/>
</dbReference>
<gene>
    <name evidence="4" type="ORF">J1C47_00055</name>
</gene>
<dbReference type="PROSITE" id="PS01137">
    <property type="entry name" value="TATD_1"/>
    <property type="match status" value="1"/>
</dbReference>
<dbReference type="Pfam" id="PF01026">
    <property type="entry name" value="TatD_DNase"/>
    <property type="match status" value="1"/>
</dbReference>
<dbReference type="CDD" id="cd01310">
    <property type="entry name" value="TatD_DNAse"/>
    <property type="match status" value="1"/>
</dbReference>
<protein>
    <submittedName>
        <fullName evidence="4">TatD family hydrolase</fullName>
    </submittedName>
</protein>
<dbReference type="InterPro" id="IPR001130">
    <property type="entry name" value="TatD-like"/>
</dbReference>
<reference evidence="4 5" key="1">
    <citation type="submission" date="2021-03" db="EMBL/GenBank/DDBJ databases">
        <title>Whole genome sequence of Jiella sp. MQZ13P-4.</title>
        <authorList>
            <person name="Tuo L."/>
        </authorList>
    </citation>
    <scope>NUCLEOTIDE SEQUENCE [LARGE SCALE GENOMIC DNA]</scope>
    <source>
        <strain evidence="4 5">MQZ13P-4</strain>
    </source>
</reference>
<evidence type="ECO:0000256" key="3">
    <source>
        <dbReference type="ARBA" id="ARBA00022801"/>
    </source>
</evidence>
<evidence type="ECO:0000313" key="4">
    <source>
        <dbReference type="EMBL" id="MBO0902018.1"/>
    </source>
</evidence>
<keyword evidence="5" id="KW-1185">Reference proteome</keyword>
<dbReference type="GO" id="GO:0016787">
    <property type="term" value="F:hydrolase activity"/>
    <property type="evidence" value="ECO:0007669"/>
    <property type="project" value="UniProtKB-KW"/>
</dbReference>
<dbReference type="EMBL" id="JAFMPY010000001">
    <property type="protein sequence ID" value="MBO0902018.1"/>
    <property type="molecule type" value="Genomic_DNA"/>
</dbReference>
<proteinExistence type="inferred from homology"/>
<dbReference type="InterPro" id="IPR032466">
    <property type="entry name" value="Metal_Hydrolase"/>
</dbReference>
<comment type="similarity">
    <text evidence="1">Belongs to the metallo-dependent hydrolases superfamily. TatD-type hydrolase family.</text>
</comment>
<dbReference type="Proteomes" id="UP000664288">
    <property type="component" value="Unassembled WGS sequence"/>
</dbReference>
<comment type="caution">
    <text evidence="4">The sequence shown here is derived from an EMBL/GenBank/DDBJ whole genome shotgun (WGS) entry which is preliminary data.</text>
</comment>
<keyword evidence="2" id="KW-0479">Metal-binding</keyword>
<evidence type="ECO:0000313" key="5">
    <source>
        <dbReference type="Proteomes" id="UP000664288"/>
    </source>
</evidence>
<name>A0ABS3IZ68_9HYPH</name>
<dbReference type="NCBIfam" id="TIGR00010">
    <property type="entry name" value="YchF/TatD family DNA exonuclease"/>
    <property type="match status" value="1"/>
</dbReference>
<dbReference type="Gene3D" id="3.20.20.140">
    <property type="entry name" value="Metal-dependent hydrolases"/>
    <property type="match status" value="1"/>
</dbReference>
<keyword evidence="3 4" id="KW-0378">Hydrolase</keyword>
<evidence type="ECO:0000256" key="1">
    <source>
        <dbReference type="ARBA" id="ARBA00009275"/>
    </source>
</evidence>
<dbReference type="SUPFAM" id="SSF51556">
    <property type="entry name" value="Metallo-dependent hydrolases"/>
    <property type="match status" value="1"/>
</dbReference>
<dbReference type="PANTHER" id="PTHR46124:SF2">
    <property type="entry name" value="D-AMINOACYL-TRNA DEACYLASE"/>
    <property type="match status" value="1"/>
</dbReference>
<dbReference type="InterPro" id="IPR018228">
    <property type="entry name" value="DNase_TatD-rel_CS"/>
</dbReference>
<accession>A0ABS3IZ68</accession>
<dbReference type="RefSeq" id="WP_207348673.1">
    <property type="nucleotide sequence ID" value="NZ_JAFMPY010000001.1"/>
</dbReference>
<organism evidence="4 5">
    <name type="scientific">Jiella sonneratiae</name>
    <dbReference type="NCBI Taxonomy" id="2816856"/>
    <lineage>
        <taxon>Bacteria</taxon>
        <taxon>Pseudomonadati</taxon>
        <taxon>Pseudomonadota</taxon>
        <taxon>Alphaproteobacteria</taxon>
        <taxon>Hyphomicrobiales</taxon>
        <taxon>Aurantimonadaceae</taxon>
        <taxon>Jiella</taxon>
    </lineage>
</organism>
<dbReference type="InterPro" id="IPR015991">
    <property type="entry name" value="TatD/YcfH-like"/>
</dbReference>
<dbReference type="PANTHER" id="PTHR46124">
    <property type="entry name" value="D-AMINOACYL-TRNA DEACYLASE"/>
    <property type="match status" value="1"/>
</dbReference>
<dbReference type="PROSITE" id="PS01090">
    <property type="entry name" value="TATD_2"/>
    <property type="match status" value="1"/>
</dbReference>
<evidence type="ECO:0000256" key="2">
    <source>
        <dbReference type="ARBA" id="ARBA00022723"/>
    </source>
</evidence>